<evidence type="ECO:0000313" key="2">
    <source>
        <dbReference type="EMBL" id="MQL98171.1"/>
    </source>
</evidence>
<dbReference type="InterPro" id="IPR010775">
    <property type="entry name" value="DUF1365"/>
</dbReference>
<dbReference type="OrthoDB" id="3340520at2759"/>
<accession>A0A843VMH7</accession>
<organism evidence="2 3">
    <name type="scientific">Colocasia esculenta</name>
    <name type="common">Wild taro</name>
    <name type="synonym">Arum esculentum</name>
    <dbReference type="NCBI Taxonomy" id="4460"/>
    <lineage>
        <taxon>Eukaryota</taxon>
        <taxon>Viridiplantae</taxon>
        <taxon>Streptophyta</taxon>
        <taxon>Embryophyta</taxon>
        <taxon>Tracheophyta</taxon>
        <taxon>Spermatophyta</taxon>
        <taxon>Magnoliopsida</taxon>
        <taxon>Liliopsida</taxon>
        <taxon>Araceae</taxon>
        <taxon>Aroideae</taxon>
        <taxon>Colocasieae</taxon>
        <taxon>Colocasia</taxon>
    </lineage>
</organism>
<dbReference type="Proteomes" id="UP000652761">
    <property type="component" value="Unassembled WGS sequence"/>
</dbReference>
<keyword evidence="3" id="KW-1185">Reference proteome</keyword>
<gene>
    <name evidence="2" type="ORF">Taro_030886</name>
</gene>
<evidence type="ECO:0000256" key="1">
    <source>
        <dbReference type="SAM" id="MobiDB-lite"/>
    </source>
</evidence>
<sequence length="357" mass="40264">MEMVYLLFSVVSSAITSAFLSLRLALRCLLAPSTDFTPPTDEDSSSPQPLWLYEGHVRHVRRSPRHHAFEYLVRYALVDLDRASSTPPSALPPFILPPSFFAGHLSPDEARAAAGTNGPVLLLTIPPSVGYEQNPLSVYYCYDVDAVPATTQQQIAGSNSDERSATTPIRLKKCIAEVTNTPWGERVSFVFDPTSDLVAKPLHVSPFMDMLGNWNIRAGEPGGNLFVGISIQHPEMGNYFTATLAARRVSMHSFAPSPLGPAFFFWFMPQRVALWIYWQALKLWWRNVPFIQHPRYSNPTYREDALLRDMELRCPSAKERNGNAGHRHSDDESLLGSTDRKGNDRWCVWRNAEWPWS</sequence>
<dbReference type="PANTHER" id="PTHR33973:SF4">
    <property type="entry name" value="OS07G0153300 PROTEIN"/>
    <property type="match status" value="1"/>
</dbReference>
<proteinExistence type="predicted"/>
<dbReference type="EMBL" id="NMUH01002151">
    <property type="protein sequence ID" value="MQL98171.1"/>
    <property type="molecule type" value="Genomic_DNA"/>
</dbReference>
<dbReference type="AlphaFoldDB" id="A0A843VMH7"/>
<dbReference type="PANTHER" id="PTHR33973">
    <property type="entry name" value="OS07G0153300 PROTEIN"/>
    <property type="match status" value="1"/>
</dbReference>
<feature type="region of interest" description="Disordered" evidence="1">
    <location>
        <begin position="317"/>
        <end position="339"/>
    </location>
</feature>
<comment type="caution">
    <text evidence="2">The sequence shown here is derived from an EMBL/GenBank/DDBJ whole genome shotgun (WGS) entry which is preliminary data.</text>
</comment>
<dbReference type="Pfam" id="PF07103">
    <property type="entry name" value="DUF1365"/>
    <property type="match status" value="1"/>
</dbReference>
<feature type="compositionally biased region" description="Basic and acidic residues" evidence="1">
    <location>
        <begin position="317"/>
        <end position="331"/>
    </location>
</feature>
<protein>
    <submittedName>
        <fullName evidence="2">Uncharacterized protein</fullName>
    </submittedName>
</protein>
<evidence type="ECO:0000313" key="3">
    <source>
        <dbReference type="Proteomes" id="UP000652761"/>
    </source>
</evidence>
<name>A0A843VMH7_COLES</name>
<reference evidence="2" key="1">
    <citation type="submission" date="2017-07" db="EMBL/GenBank/DDBJ databases">
        <title>Taro Niue Genome Assembly and Annotation.</title>
        <authorList>
            <person name="Atibalentja N."/>
            <person name="Keating K."/>
            <person name="Fields C.J."/>
        </authorList>
    </citation>
    <scope>NUCLEOTIDE SEQUENCE</scope>
    <source>
        <strain evidence="2">Niue_2</strain>
        <tissue evidence="2">Leaf</tissue>
    </source>
</reference>